<comment type="caution">
    <text evidence="15">The sequence shown here is derived from an EMBL/GenBank/DDBJ whole genome shotgun (WGS) entry which is preliminary data.</text>
</comment>
<dbReference type="GO" id="GO:0000107">
    <property type="term" value="F:imidazoleglycerol-phosphate synthase activity"/>
    <property type="evidence" value="ECO:0007669"/>
    <property type="project" value="UniProtKB-UniRule"/>
</dbReference>
<evidence type="ECO:0000256" key="13">
    <source>
        <dbReference type="PIRSR" id="PIRSR000495-1"/>
    </source>
</evidence>
<dbReference type="InterPro" id="IPR029062">
    <property type="entry name" value="Class_I_gatase-like"/>
</dbReference>
<dbReference type="Gene3D" id="3.40.50.880">
    <property type="match status" value="1"/>
</dbReference>
<dbReference type="Pfam" id="PF00117">
    <property type="entry name" value="GATase"/>
    <property type="match status" value="1"/>
</dbReference>
<dbReference type="EC" id="3.5.1.2" evidence="12"/>
<comment type="subcellular location">
    <subcellularLocation>
        <location evidence="1 12">Cytoplasm</location>
    </subcellularLocation>
</comment>
<dbReference type="SUPFAM" id="SSF52317">
    <property type="entry name" value="Class I glutamine amidotransferase-like"/>
    <property type="match status" value="1"/>
</dbReference>
<feature type="domain" description="Glutamine amidotransferase" evidence="14">
    <location>
        <begin position="13"/>
        <end position="208"/>
    </location>
</feature>
<feature type="active site" description="Nucleophile" evidence="12 13">
    <location>
        <position position="86"/>
    </location>
</feature>
<comment type="function">
    <text evidence="12">IGPS catalyzes the conversion of PRFAR and glutamine to IGP, AICAR and glutamate. The HisH subunit catalyzes the hydrolysis of glutamine to glutamate and ammonia as part of the synthesis of IGP and AICAR. The resulting ammonia molecule is channeled to the active site of HisF.</text>
</comment>
<dbReference type="InterPro" id="IPR017926">
    <property type="entry name" value="GATASE"/>
</dbReference>
<comment type="subunit">
    <text evidence="3 12">Heterodimer of HisH and HisF.</text>
</comment>
<name>A0A1F2P9K7_9EURY</name>
<dbReference type="HAMAP" id="MF_00278">
    <property type="entry name" value="HisH"/>
    <property type="match status" value="1"/>
</dbReference>
<proteinExistence type="inferred from homology"/>
<dbReference type="GO" id="GO:0005737">
    <property type="term" value="C:cytoplasm"/>
    <property type="evidence" value="ECO:0007669"/>
    <property type="project" value="UniProtKB-SubCell"/>
</dbReference>
<feature type="active site" evidence="12 13">
    <location>
        <position position="192"/>
    </location>
</feature>
<evidence type="ECO:0000313" key="15">
    <source>
        <dbReference type="EMBL" id="OFV67715.1"/>
    </source>
</evidence>
<evidence type="ECO:0000256" key="6">
    <source>
        <dbReference type="ARBA" id="ARBA00022801"/>
    </source>
</evidence>
<dbReference type="PANTHER" id="PTHR42701">
    <property type="entry name" value="IMIDAZOLE GLYCEROL PHOSPHATE SYNTHASE SUBUNIT HISH"/>
    <property type="match status" value="1"/>
</dbReference>
<comment type="catalytic activity">
    <reaction evidence="10 12">
        <text>5-[(5-phospho-1-deoxy-D-ribulos-1-ylimino)methylamino]-1-(5-phospho-beta-D-ribosyl)imidazole-4-carboxamide + L-glutamine = D-erythro-1-(imidazol-4-yl)glycerol 3-phosphate + 5-amino-1-(5-phospho-beta-D-ribosyl)imidazole-4-carboxamide + L-glutamate + H(+)</text>
        <dbReference type="Rhea" id="RHEA:24793"/>
        <dbReference type="ChEBI" id="CHEBI:15378"/>
        <dbReference type="ChEBI" id="CHEBI:29985"/>
        <dbReference type="ChEBI" id="CHEBI:58278"/>
        <dbReference type="ChEBI" id="CHEBI:58359"/>
        <dbReference type="ChEBI" id="CHEBI:58475"/>
        <dbReference type="ChEBI" id="CHEBI:58525"/>
        <dbReference type="EC" id="4.3.2.10"/>
    </reaction>
</comment>
<comment type="catalytic activity">
    <reaction evidence="11 12">
        <text>L-glutamine + H2O = L-glutamate + NH4(+)</text>
        <dbReference type="Rhea" id="RHEA:15889"/>
        <dbReference type="ChEBI" id="CHEBI:15377"/>
        <dbReference type="ChEBI" id="CHEBI:28938"/>
        <dbReference type="ChEBI" id="CHEBI:29985"/>
        <dbReference type="ChEBI" id="CHEBI:58359"/>
        <dbReference type="EC" id="3.5.1.2"/>
    </reaction>
</comment>
<evidence type="ECO:0000256" key="8">
    <source>
        <dbReference type="ARBA" id="ARBA00023102"/>
    </source>
</evidence>
<keyword evidence="4 12" id="KW-0963">Cytoplasm</keyword>
<sequence length="211" mass="22854">MVQSSHPSKRIAILDYGLGNLKSIFKGLRRVGAEAIITDDPELIADADGILLPGVGAFRAGMENLGDLRKVLDEVVAAGKPLLGICLGMQMLLTESEEGGKSEGLDYIPGRVVHFPSNLGLKIPHMGWNTLSIKREHPLLDGINDGAFVYFVHSYYAITAHREFTVATSDYGVEFAAIVASPDDNVVGTQFHPEKSGDVGIRMLKNFVQMC</sequence>
<dbReference type="UniPathway" id="UPA00031">
    <property type="reaction ID" value="UER00010"/>
</dbReference>
<comment type="pathway">
    <text evidence="2 12">Amino-acid biosynthesis; L-histidine biosynthesis; L-histidine from 5-phospho-alpha-D-ribose 1-diphosphate: step 5/9.</text>
</comment>
<evidence type="ECO:0000256" key="4">
    <source>
        <dbReference type="ARBA" id="ARBA00022490"/>
    </source>
</evidence>
<protein>
    <recommendedName>
        <fullName evidence="12">Imidazole glycerol phosphate synthase subunit HisH</fullName>
        <ecNumber evidence="12">4.3.2.10</ecNumber>
    </recommendedName>
    <alternativeName>
        <fullName evidence="12">IGP synthase glutaminase subunit</fullName>
        <ecNumber evidence="12">3.5.1.2</ecNumber>
    </alternativeName>
    <alternativeName>
        <fullName evidence="12">IGP synthase subunit HisH</fullName>
    </alternativeName>
    <alternativeName>
        <fullName evidence="12">ImGP synthase subunit HisH</fullName>
        <shortName evidence="12">IGPS subunit HisH</shortName>
    </alternativeName>
</protein>
<dbReference type="GO" id="GO:0000105">
    <property type="term" value="P:L-histidine biosynthetic process"/>
    <property type="evidence" value="ECO:0007669"/>
    <property type="project" value="UniProtKB-UniRule"/>
</dbReference>
<dbReference type="GO" id="GO:0016829">
    <property type="term" value="F:lyase activity"/>
    <property type="evidence" value="ECO:0007669"/>
    <property type="project" value="UniProtKB-KW"/>
</dbReference>
<dbReference type="AlphaFoldDB" id="A0A1F2P9K7"/>
<keyword evidence="6 12" id="KW-0378">Hydrolase</keyword>
<evidence type="ECO:0000313" key="16">
    <source>
        <dbReference type="Proteomes" id="UP000186940"/>
    </source>
</evidence>
<keyword evidence="16" id="KW-1185">Reference proteome</keyword>
<dbReference type="STRING" id="1838285.SCAL_001090"/>
<dbReference type="PROSITE" id="PS51273">
    <property type="entry name" value="GATASE_TYPE_1"/>
    <property type="match status" value="1"/>
</dbReference>
<feature type="active site" evidence="12 13">
    <location>
        <position position="194"/>
    </location>
</feature>
<dbReference type="PATRIC" id="fig|1838285.3.peg.1109"/>
<organism evidence="15 16">
    <name type="scientific">Candidatus Syntropharchaeum caldarium</name>
    <dbReference type="NCBI Taxonomy" id="1838285"/>
    <lineage>
        <taxon>Archaea</taxon>
        <taxon>Methanobacteriati</taxon>
        <taxon>Methanobacteriota</taxon>
        <taxon>Stenosarchaea group</taxon>
        <taxon>Methanomicrobia</taxon>
        <taxon>Methanosarcinales</taxon>
        <taxon>ANME-2 cluster</taxon>
        <taxon>Candidatus Syntropharchaeum</taxon>
    </lineage>
</organism>
<dbReference type="PANTHER" id="PTHR42701:SF1">
    <property type="entry name" value="IMIDAZOLE GLYCEROL PHOSPHATE SYNTHASE SUBUNIT HISH"/>
    <property type="match status" value="1"/>
</dbReference>
<reference evidence="15" key="1">
    <citation type="submission" date="2016-05" db="EMBL/GenBank/DDBJ databases">
        <title>Microbial consortia oxidize butane by reversing methanogenesis.</title>
        <authorList>
            <person name="Laso-Perez R."/>
            <person name="Richter M."/>
            <person name="Wegener G."/>
            <person name="Musat F."/>
        </authorList>
    </citation>
    <scope>NUCLEOTIDE SEQUENCE [LARGE SCALE GENOMIC DNA]</scope>
    <source>
        <strain evidence="15">BOX2</strain>
    </source>
</reference>
<keyword evidence="7 12" id="KW-0315">Glutamine amidotransferase</keyword>
<dbReference type="InterPro" id="IPR010139">
    <property type="entry name" value="Imidazole-glycPsynth_HisH"/>
</dbReference>
<accession>A0A1F2P9K7</accession>
<dbReference type="PIRSF" id="PIRSF000495">
    <property type="entry name" value="Amidotransf_hisH"/>
    <property type="match status" value="1"/>
</dbReference>
<gene>
    <name evidence="12" type="primary">hisH</name>
    <name evidence="15" type="ORF">SCAL_001090</name>
</gene>
<evidence type="ECO:0000256" key="11">
    <source>
        <dbReference type="ARBA" id="ARBA00049534"/>
    </source>
</evidence>
<evidence type="ECO:0000256" key="5">
    <source>
        <dbReference type="ARBA" id="ARBA00022605"/>
    </source>
</evidence>
<dbReference type="Proteomes" id="UP000186940">
    <property type="component" value="Unassembled WGS sequence"/>
</dbReference>
<keyword evidence="9 12" id="KW-0456">Lyase</keyword>
<evidence type="ECO:0000256" key="10">
    <source>
        <dbReference type="ARBA" id="ARBA00047838"/>
    </source>
</evidence>
<evidence type="ECO:0000256" key="9">
    <source>
        <dbReference type="ARBA" id="ARBA00023239"/>
    </source>
</evidence>
<keyword evidence="8 12" id="KW-0368">Histidine biosynthesis</keyword>
<dbReference type="GO" id="GO:0004359">
    <property type="term" value="F:glutaminase activity"/>
    <property type="evidence" value="ECO:0007669"/>
    <property type="project" value="UniProtKB-EC"/>
</dbReference>
<evidence type="ECO:0000256" key="12">
    <source>
        <dbReference type="HAMAP-Rule" id="MF_00278"/>
    </source>
</evidence>
<dbReference type="EMBL" id="LYOS01000003">
    <property type="protein sequence ID" value="OFV67715.1"/>
    <property type="molecule type" value="Genomic_DNA"/>
</dbReference>
<evidence type="ECO:0000256" key="1">
    <source>
        <dbReference type="ARBA" id="ARBA00004496"/>
    </source>
</evidence>
<evidence type="ECO:0000256" key="3">
    <source>
        <dbReference type="ARBA" id="ARBA00011152"/>
    </source>
</evidence>
<dbReference type="NCBIfam" id="TIGR01855">
    <property type="entry name" value="IMP_synth_hisH"/>
    <property type="match status" value="1"/>
</dbReference>
<evidence type="ECO:0000256" key="7">
    <source>
        <dbReference type="ARBA" id="ARBA00022962"/>
    </source>
</evidence>
<evidence type="ECO:0000256" key="2">
    <source>
        <dbReference type="ARBA" id="ARBA00005091"/>
    </source>
</evidence>
<evidence type="ECO:0000259" key="14">
    <source>
        <dbReference type="Pfam" id="PF00117"/>
    </source>
</evidence>
<dbReference type="FunFam" id="3.40.50.880:FF:000009">
    <property type="entry name" value="Imidazole glycerol phosphate synthase subunit HisH"/>
    <property type="match status" value="1"/>
</dbReference>
<dbReference type="EC" id="4.3.2.10" evidence="12"/>
<dbReference type="CDD" id="cd01748">
    <property type="entry name" value="GATase1_IGP_Synthase"/>
    <property type="match status" value="1"/>
</dbReference>
<keyword evidence="5 12" id="KW-0028">Amino-acid biosynthesis</keyword>